<feature type="transmembrane region" description="Helical" evidence="13">
    <location>
        <begin position="755"/>
        <end position="778"/>
    </location>
</feature>
<name>A0A1W0W8F2_HYPEX</name>
<evidence type="ECO:0000256" key="7">
    <source>
        <dbReference type="ARBA" id="ARBA00022692"/>
    </source>
</evidence>
<dbReference type="UniPathway" id="UPA00378"/>
<protein>
    <recommendedName>
        <fullName evidence="4">dolichyl-P-Glc:Glc1Man9GlcNAc2-PP-dolichol alpha-1,3-glucosyltransferase</fullName>
        <ecNumber evidence="4">2.4.1.265</ecNumber>
    </recommendedName>
    <alternativeName>
        <fullName evidence="11">Asparagine-linked glycosylation protein 8 homolog</fullName>
    </alternativeName>
</protein>
<keyword evidence="6" id="KW-0808">Transferase</keyword>
<dbReference type="GO" id="GO:0006487">
    <property type="term" value="P:protein N-linked glycosylation"/>
    <property type="evidence" value="ECO:0007669"/>
    <property type="project" value="TreeGrafter"/>
</dbReference>
<dbReference type="EC" id="2.4.1.265" evidence="4"/>
<dbReference type="InterPro" id="IPR004856">
    <property type="entry name" value="Glyco_trans_ALG6/ALG8"/>
</dbReference>
<reference evidence="15" key="1">
    <citation type="submission" date="2017-01" db="EMBL/GenBank/DDBJ databases">
        <title>Comparative genomics of anhydrobiosis in the tardigrade Hypsibius dujardini.</title>
        <authorList>
            <person name="Yoshida Y."/>
            <person name="Koutsovoulos G."/>
            <person name="Laetsch D."/>
            <person name="Stevens L."/>
            <person name="Kumar S."/>
            <person name="Horikawa D."/>
            <person name="Ishino K."/>
            <person name="Komine S."/>
            <person name="Tomita M."/>
            <person name="Blaxter M."/>
            <person name="Arakawa K."/>
        </authorList>
    </citation>
    <scope>NUCLEOTIDE SEQUENCE [LARGE SCALE GENOMIC DNA]</scope>
    <source>
        <strain evidence="15">Z151</strain>
    </source>
</reference>
<keyword evidence="15" id="KW-1185">Reference proteome</keyword>
<sequence length="909" mass="101974">MLVYRGRYMNGEFRSSAQQHRVLSEVLGLIEGGSHHRAAQFPDPSVEADHNDRDDDGPIVNKFAMPVGETVALFETYEGYINTQISEDELFYLRNHRDPSRGEDQQQLGGSRGRRGAAGARMMESSQRVLSFSDHYFPADPSNDDYDGAPVSKLSDQIFLGKLNPEDTLNTAILENDPAELRVRDLRLPDLVVPVRRTSPGATARLAGCAFSHASERTGFRASASTDFGAAEKGFSPEPFLDKIRSLIPQSVLHPRPSTLRDQSTGHAAKRLVTVAGEVAGDEGQVQSQCKRGGFEFGGNSSVNDCLSVHSSRNYFLSPPRQHSNPVMEASGFPPWTLGGPAGDMAFNRKGSSPAAIEARLRLMRKLQAAELSGVPVPLEDGDFRPDQQPVVRKTRTTSPFGVLLVTVTCFKFMLFGCYHSTDFEVHRNWLAITSSLPFRKWYYEATSEWTLDYPPLFAWMEWCLSLFARFFDRAMLDLDNLNYASPRTVFFQRLSVVALDAVYIYAVREGYRILTQRSISAKIRTLYTPSFIFAGLMLWNVGLLMVDHIHFQYNGFLLGLVQLAVMRILERRYFAAAFWFSLAVNMKHIFLYMAPAFGIFLLRQCCWPEMSLRGFNLRNFLVLGGIFGAITTVSLGPFAVLGQLPQVMSRLFPFQRGLTHAYWAPNVWALYNGVDKILTIVGPKLGLTDRNASVGALTGGLVGGQEHSVLPSISPGFTMALTVIGMLPALWYLWTAKTGEKFIRGLTTCTLASFLFGWHVHEKAILLAVVPFTWVAISNARDARLYLLLIISGYYGMHPLLFTAPEVPLKFMLIILYCYTAFRMFKDRFAAHGCLQRLTLPLLDWRESLYVLGFFVLELYNCLVHDCVLHLGGRLPFLPLMLTSMYSAVGVFYVYIQLILSFFHGLDR</sequence>
<evidence type="ECO:0000256" key="4">
    <source>
        <dbReference type="ARBA" id="ARBA00011938"/>
    </source>
</evidence>
<comment type="caution">
    <text evidence="14">The sequence shown here is derived from an EMBL/GenBank/DDBJ whole genome shotgun (WGS) entry which is preliminary data.</text>
</comment>
<organism evidence="14 15">
    <name type="scientific">Hypsibius exemplaris</name>
    <name type="common">Freshwater tardigrade</name>
    <dbReference type="NCBI Taxonomy" id="2072580"/>
    <lineage>
        <taxon>Eukaryota</taxon>
        <taxon>Metazoa</taxon>
        <taxon>Ecdysozoa</taxon>
        <taxon>Tardigrada</taxon>
        <taxon>Eutardigrada</taxon>
        <taxon>Parachela</taxon>
        <taxon>Hypsibioidea</taxon>
        <taxon>Hypsibiidae</taxon>
        <taxon>Hypsibius</taxon>
    </lineage>
</organism>
<gene>
    <name evidence="14" type="ORF">BV898_14244</name>
</gene>
<proteinExistence type="inferred from homology"/>
<dbReference type="Pfam" id="PF03155">
    <property type="entry name" value="Alg6_Alg8"/>
    <property type="match status" value="1"/>
</dbReference>
<keyword evidence="5" id="KW-0328">Glycosyltransferase</keyword>
<keyword evidence="10 13" id="KW-0472">Membrane</keyword>
<dbReference type="PANTHER" id="PTHR12413:SF2">
    <property type="entry name" value="DOLICHYL PYROPHOSPHATE GLC1MAN9GLCNAC2 ALPHA-1,3-GLUCOSYLTRANSFERASE-RELATED"/>
    <property type="match status" value="1"/>
</dbReference>
<evidence type="ECO:0000256" key="1">
    <source>
        <dbReference type="ARBA" id="ARBA00004477"/>
    </source>
</evidence>
<evidence type="ECO:0000256" key="10">
    <source>
        <dbReference type="ARBA" id="ARBA00023136"/>
    </source>
</evidence>
<keyword evidence="7 13" id="KW-0812">Transmembrane</keyword>
<evidence type="ECO:0000256" key="3">
    <source>
        <dbReference type="ARBA" id="ARBA00008715"/>
    </source>
</evidence>
<feature type="transmembrane region" description="Helical" evidence="13">
    <location>
        <begin position="490"/>
        <end position="507"/>
    </location>
</feature>
<evidence type="ECO:0000256" key="2">
    <source>
        <dbReference type="ARBA" id="ARBA00004922"/>
    </source>
</evidence>
<feature type="transmembrane region" description="Helical" evidence="13">
    <location>
        <begin position="577"/>
        <end position="601"/>
    </location>
</feature>
<evidence type="ECO:0000256" key="5">
    <source>
        <dbReference type="ARBA" id="ARBA00022676"/>
    </source>
</evidence>
<feature type="transmembrane region" description="Helical" evidence="13">
    <location>
        <begin position="621"/>
        <end position="642"/>
    </location>
</feature>
<evidence type="ECO:0000256" key="12">
    <source>
        <dbReference type="SAM" id="MobiDB-lite"/>
    </source>
</evidence>
<evidence type="ECO:0000313" key="15">
    <source>
        <dbReference type="Proteomes" id="UP000192578"/>
    </source>
</evidence>
<dbReference type="OrthoDB" id="1689333at2759"/>
<evidence type="ECO:0000313" key="14">
    <source>
        <dbReference type="EMBL" id="OQV11448.1"/>
    </source>
</evidence>
<evidence type="ECO:0000256" key="11">
    <source>
        <dbReference type="ARBA" id="ARBA00030499"/>
    </source>
</evidence>
<evidence type="ECO:0000256" key="6">
    <source>
        <dbReference type="ARBA" id="ARBA00022679"/>
    </source>
</evidence>
<dbReference type="Proteomes" id="UP000192578">
    <property type="component" value="Unassembled WGS sequence"/>
</dbReference>
<feature type="transmembrane region" description="Helical" evidence="13">
    <location>
        <begin position="850"/>
        <end position="872"/>
    </location>
</feature>
<comment type="subcellular location">
    <subcellularLocation>
        <location evidence="1">Endoplasmic reticulum membrane</location>
        <topology evidence="1">Multi-pass membrane protein</topology>
    </subcellularLocation>
</comment>
<feature type="transmembrane region" description="Helical" evidence="13">
    <location>
        <begin position="717"/>
        <end position="735"/>
    </location>
</feature>
<feature type="region of interest" description="Disordered" evidence="12">
    <location>
        <begin position="36"/>
        <end position="56"/>
    </location>
</feature>
<dbReference type="GO" id="GO:0042283">
    <property type="term" value="F:dolichyl pyrophosphate Glc1Man9GlcNAc2 alpha-1,3-glucosyltransferase activity"/>
    <property type="evidence" value="ECO:0007669"/>
    <property type="project" value="UniProtKB-EC"/>
</dbReference>
<feature type="region of interest" description="Disordered" evidence="12">
    <location>
        <begin position="97"/>
        <end position="120"/>
    </location>
</feature>
<feature type="transmembrane region" description="Helical" evidence="13">
    <location>
        <begin position="527"/>
        <end position="546"/>
    </location>
</feature>
<evidence type="ECO:0000256" key="8">
    <source>
        <dbReference type="ARBA" id="ARBA00022824"/>
    </source>
</evidence>
<comment type="pathway">
    <text evidence="2">Protein modification; protein glycosylation.</text>
</comment>
<dbReference type="GO" id="GO:0005789">
    <property type="term" value="C:endoplasmic reticulum membrane"/>
    <property type="evidence" value="ECO:0007669"/>
    <property type="project" value="UniProtKB-SubCell"/>
</dbReference>
<dbReference type="AlphaFoldDB" id="A0A1W0W8F2"/>
<keyword evidence="9 13" id="KW-1133">Transmembrane helix</keyword>
<accession>A0A1W0W8F2</accession>
<feature type="transmembrane region" description="Helical" evidence="13">
    <location>
        <begin position="808"/>
        <end position="826"/>
    </location>
</feature>
<comment type="similarity">
    <text evidence="3">Belongs to the ALG6/ALG8 glucosyltransferase family.</text>
</comment>
<keyword evidence="8" id="KW-0256">Endoplasmic reticulum</keyword>
<dbReference type="PANTHER" id="PTHR12413">
    <property type="entry name" value="DOLICHYL GLYCOSYLTRANSFERASE"/>
    <property type="match status" value="1"/>
</dbReference>
<dbReference type="EMBL" id="MTYJ01000171">
    <property type="protein sequence ID" value="OQV11448.1"/>
    <property type="molecule type" value="Genomic_DNA"/>
</dbReference>
<feature type="transmembrane region" description="Helical" evidence="13">
    <location>
        <begin position="878"/>
        <end position="904"/>
    </location>
</feature>
<evidence type="ECO:0000256" key="9">
    <source>
        <dbReference type="ARBA" id="ARBA00022989"/>
    </source>
</evidence>
<evidence type="ECO:0000256" key="13">
    <source>
        <dbReference type="SAM" id="Phobius"/>
    </source>
</evidence>